<comment type="caution">
    <text evidence="3">The sequence shown here is derived from an EMBL/GenBank/DDBJ whole genome shotgun (WGS) entry which is preliminary data.</text>
</comment>
<evidence type="ECO:0008006" key="5">
    <source>
        <dbReference type="Google" id="ProtNLM"/>
    </source>
</evidence>
<dbReference type="Proteomes" id="UP000190037">
    <property type="component" value="Unassembled WGS sequence"/>
</dbReference>
<feature type="transmembrane region" description="Helical" evidence="2">
    <location>
        <begin position="273"/>
        <end position="293"/>
    </location>
</feature>
<keyword evidence="2" id="KW-0812">Transmembrane</keyword>
<gene>
    <name evidence="3" type="ORF">B4N89_11945</name>
</gene>
<feature type="compositionally biased region" description="Gly residues" evidence="1">
    <location>
        <begin position="33"/>
        <end position="50"/>
    </location>
</feature>
<keyword evidence="2" id="KW-0472">Membrane</keyword>
<feature type="transmembrane region" description="Helical" evidence="2">
    <location>
        <begin position="249"/>
        <end position="266"/>
    </location>
</feature>
<dbReference type="RefSeq" id="WP_078975842.1">
    <property type="nucleotide sequence ID" value="NZ_MWQN01000001.1"/>
</dbReference>
<organism evidence="3 4">
    <name type="scientific">Embleya scabrispora</name>
    <dbReference type="NCBI Taxonomy" id="159449"/>
    <lineage>
        <taxon>Bacteria</taxon>
        <taxon>Bacillati</taxon>
        <taxon>Actinomycetota</taxon>
        <taxon>Actinomycetes</taxon>
        <taxon>Kitasatosporales</taxon>
        <taxon>Streptomycetaceae</taxon>
        <taxon>Embleya</taxon>
    </lineage>
</organism>
<evidence type="ECO:0000313" key="3">
    <source>
        <dbReference type="EMBL" id="OPC81563.1"/>
    </source>
</evidence>
<accession>A0A1T3NXL1</accession>
<keyword evidence="4" id="KW-1185">Reference proteome</keyword>
<dbReference type="AlphaFoldDB" id="A0A1T3NXL1"/>
<dbReference type="EMBL" id="MWQN01000001">
    <property type="protein sequence ID" value="OPC81563.1"/>
    <property type="molecule type" value="Genomic_DNA"/>
</dbReference>
<proteinExistence type="predicted"/>
<sequence>MHSSPGSYPGQGGGYPPPPPPYAATPAPPPYDPGGGYRPGGPGAPGGGHGAPPRPQPARPAFGALRGTVAGISLVLAVLLSIPALSALWLRWEVVSDQGFTDNAVELIDESAIRSEVARLMTDEVIRQLPPGVRNQVPRQVVQTAVTEEIAKPTFKAIWKDGVATAHDVVLSSLLGRDSKNVQTNGDEVVVNLKSPVDAIVGQLNKAGIPVSKAGLPTSIPIDLAQLPHASDAKQGRDALQAVDDAGRWLPILALVLLVLGLAVAVNRFRALVMTGVGLFLTSGLLLILVNAASGPVADELAARNTLNRDGIEAVYGVFTDSLDTMSWSVLAASLVMIVVGAVGLGMRGRRR</sequence>
<feature type="transmembrane region" description="Helical" evidence="2">
    <location>
        <begin position="326"/>
        <end position="347"/>
    </location>
</feature>
<evidence type="ECO:0000256" key="2">
    <source>
        <dbReference type="SAM" id="Phobius"/>
    </source>
</evidence>
<reference evidence="3 4" key="1">
    <citation type="submission" date="2017-03" db="EMBL/GenBank/DDBJ databases">
        <title>Draft genome sequence of Streptomyces scabrisporus NF3, endophyte isolated from Amphipterygium adstringens.</title>
        <authorList>
            <person name="Vazquez M."/>
            <person name="Ceapa C.D."/>
            <person name="Rodriguez Luna D."/>
            <person name="Sanchez Esquivel S."/>
        </authorList>
    </citation>
    <scope>NUCLEOTIDE SEQUENCE [LARGE SCALE GENOMIC DNA]</scope>
    <source>
        <strain evidence="3 4">NF3</strain>
    </source>
</reference>
<evidence type="ECO:0000256" key="1">
    <source>
        <dbReference type="SAM" id="MobiDB-lite"/>
    </source>
</evidence>
<feature type="region of interest" description="Disordered" evidence="1">
    <location>
        <begin position="1"/>
        <end position="60"/>
    </location>
</feature>
<protein>
    <recommendedName>
        <fullName evidence="5">Integral membrane protein</fullName>
    </recommendedName>
</protein>
<dbReference type="STRING" id="159449.B4N89_11945"/>
<dbReference type="OrthoDB" id="4350291at2"/>
<name>A0A1T3NXL1_9ACTN</name>
<feature type="compositionally biased region" description="Pro residues" evidence="1">
    <location>
        <begin position="15"/>
        <end position="32"/>
    </location>
</feature>
<evidence type="ECO:0000313" key="4">
    <source>
        <dbReference type="Proteomes" id="UP000190037"/>
    </source>
</evidence>
<keyword evidence="2" id="KW-1133">Transmembrane helix</keyword>